<feature type="region of interest" description="Disordered" evidence="1">
    <location>
        <begin position="42"/>
        <end position="73"/>
    </location>
</feature>
<feature type="domain" description="Bacterial repeat" evidence="4">
    <location>
        <begin position="527"/>
        <end position="594"/>
    </location>
</feature>
<feature type="domain" description="Bacterial repeat" evidence="4">
    <location>
        <begin position="1160"/>
        <end position="1234"/>
    </location>
</feature>
<dbReference type="InterPro" id="IPR044060">
    <property type="entry name" value="Bacterial_rp_domain"/>
</dbReference>
<dbReference type="RefSeq" id="WP_249282038.1">
    <property type="nucleotide sequence ID" value="NZ_JACRST010000002.1"/>
</dbReference>
<name>A0A926DV36_9FIRM</name>
<dbReference type="Pfam" id="PF18998">
    <property type="entry name" value="Flg_new_2"/>
    <property type="match status" value="6"/>
</dbReference>
<evidence type="ECO:0000313" key="5">
    <source>
        <dbReference type="EMBL" id="MBC8545888.1"/>
    </source>
</evidence>
<keyword evidence="2" id="KW-1133">Transmembrane helix</keyword>
<evidence type="ECO:0000256" key="3">
    <source>
        <dbReference type="SAM" id="SignalP"/>
    </source>
</evidence>
<feature type="domain" description="Bacterial repeat" evidence="4">
    <location>
        <begin position="600"/>
        <end position="669"/>
    </location>
</feature>
<feature type="domain" description="Bacterial repeat" evidence="4">
    <location>
        <begin position="929"/>
        <end position="999"/>
    </location>
</feature>
<organism evidence="5 6">
    <name type="scientific">Ligaoa zhengdingensis</name>
    <dbReference type="NCBI Taxonomy" id="2763658"/>
    <lineage>
        <taxon>Bacteria</taxon>
        <taxon>Bacillati</taxon>
        <taxon>Bacillota</taxon>
        <taxon>Clostridia</taxon>
        <taxon>Eubacteriales</taxon>
        <taxon>Oscillospiraceae</taxon>
        <taxon>Ligaoa</taxon>
    </lineage>
</organism>
<keyword evidence="2" id="KW-0812">Transmembrane</keyword>
<sequence>MLKRMISLLCAAALVFTSTGVVVLADEALDAPIQIIEEELQQPEESPALTEAAPGQQPASEPEGQGAEAEQPKLLVNTGEVKQYDIPDLTFEFELEPGEQDKTVFSSGDYFDVYLNLADWGCLEELKGISDEDRFFLDEGEDGKFCNSYGLSTFDIRVGYSGISLSNPEIEIDKNLLVPIKIDTDTMTSLFSYDGYTENPAQGLFLLGNKEERVSGIGKLLHLYKIHPLDTKATNDRLIKLGVFVNEDVQAETTAEFYLDGASTFLATIGKVADDKNNDAARVTYNTPSLSVKIDTIAPRVELKGDAVVITDAFLDEAAGVVVNGEVVKPSVLDEKLNKYQVELPEGSDSYQVSVTDLAGNKTEKTFYPAALSGATGNGYVEAGQDYRFTLNMEDGDELLNLSVKVGGVSLSEGEGYTQDGNTYTIPAARINGKIEVTANYQKQPHSISVVQPANGAITTEPVNEVKDGESVAYTITANEGYYIASYTVNGNFKPNSDQGIDKIEDAITDVHGDITISAEMKKRTFTVTLKAPENAVVDGSLMQTVEYGEDAVFTITPNEGYEFDSATGGIYNKATHTLTVSAVKEDKEISIGFKLKQFTVTLSQPDNATVQGELTKTVSYGEAVEYIVTPDEGYEFDSASGGGYDAATHTFRVAGVKADQSVSIRFKLKEYVITIPEATGAKIAVKTADGQPVANGDRVKHGSSIQAEVEAEVGYTIEKVIGFMPIDAQNQLKQSGTAAVKSDLTISAAMAAKQYAVSATIKDGADKGAVAADKKTAAITDTVTFTITPKAGKEVLSFSVNGELFSVPREGGEVAYKLSEHVKEHQVTGVEGVASFGNKSYDIAISKTGNGVVSDTPDGTGDISSIRVEDGADKTVYIKAAEGSYIASYTVNGKKTTLVGQETAAIEVPFKSVTSNQELSAEFGIKSYRVKVDAVGGSITGEAERTVNHGGSVSLVVKPNEGYEFASVAGEGKYDPATNRLTIDSVTGDLDITVNFKIKTFTVALGQITNGTLGEGQANTLTVDYGGKAEFTVLPNEGYELDRLSAGASYDAETNKLTVSDVKKDYTIDISFKVMTFTVTTGRPQHGTITLSSSRVDYNGSASAQIRAAEGYYIASYTVNGKTTENNDQSLTEYQVELSNIRENQRIDATFAIKSFVISAEVGENGAVTIRPEEVSYGGSAEVEITANEGYYIASYTDVNGQTVENTDQNLTQVTLRFRNVKENKSVEAAFAIKRYTVRVTAVNGTIDGEAAVVANHGDEVQFQVRANTGYVFSQELTGAAYDAETGILTVQPVTADRRITLTFTPAAVELPTEEMETLPELIDYEEYSTADLTASAGKRLTGTQLLEMLQAVQENETAAHLVFLTDSGMVIGVPVQILEKLATAEDLDNLAKFISGMNQKDAFAFGLLEERENNLGKGRLDESNARSITFNLNETIPFGYGIDFIIPAKAEVLEDHPLYVYRSAGSGLTLKQNGEAEYSGENGFLLLTEVENSAVYVVSTYQIKSGSSHSSGSGSSSSVSASEYWASIKDRAESAAPGATILIRMQGEDVIPADVIAAFAGKDVTLEFERGNDSFAVNGKQLEKPEQNRIYYRFLDLKERYAGVSPVQSSGAASANPETGGLVTVSIPQGAVNDIVPSDLYVDESGMLSDTESGTVLFTPEQAQLEMSEKTGVPFAAILAAVVALVAGGTIFYVMKRQSTSRK</sequence>
<gene>
    <name evidence="5" type="ORF">H8711_02900</name>
</gene>
<keyword evidence="6" id="KW-1185">Reference proteome</keyword>
<evidence type="ECO:0000259" key="4">
    <source>
        <dbReference type="Pfam" id="PF18998"/>
    </source>
</evidence>
<dbReference type="EMBL" id="JACRST010000002">
    <property type="protein sequence ID" value="MBC8545888.1"/>
    <property type="molecule type" value="Genomic_DNA"/>
</dbReference>
<feature type="domain" description="Bacterial repeat" evidence="4">
    <location>
        <begin position="1004"/>
        <end position="1070"/>
    </location>
</feature>
<evidence type="ECO:0000256" key="1">
    <source>
        <dbReference type="SAM" id="MobiDB-lite"/>
    </source>
</evidence>
<keyword evidence="2" id="KW-0472">Membrane</keyword>
<feature type="domain" description="Bacterial repeat" evidence="4">
    <location>
        <begin position="1237"/>
        <end position="1307"/>
    </location>
</feature>
<evidence type="ECO:0000313" key="6">
    <source>
        <dbReference type="Proteomes" id="UP000653127"/>
    </source>
</evidence>
<reference evidence="5" key="1">
    <citation type="submission" date="2020-08" db="EMBL/GenBank/DDBJ databases">
        <title>Genome public.</title>
        <authorList>
            <person name="Liu C."/>
            <person name="Sun Q."/>
        </authorList>
    </citation>
    <scope>NUCLEOTIDE SEQUENCE</scope>
    <source>
        <strain evidence="5">NSJ-31</strain>
    </source>
</reference>
<proteinExistence type="predicted"/>
<accession>A0A926DV36</accession>
<feature type="transmembrane region" description="Helical" evidence="2">
    <location>
        <begin position="1675"/>
        <end position="1697"/>
    </location>
</feature>
<evidence type="ECO:0000256" key="2">
    <source>
        <dbReference type="SAM" id="Phobius"/>
    </source>
</evidence>
<feature type="signal peptide" evidence="3">
    <location>
        <begin position="1"/>
        <end position="25"/>
    </location>
</feature>
<dbReference type="Proteomes" id="UP000653127">
    <property type="component" value="Unassembled WGS sequence"/>
</dbReference>
<feature type="chain" id="PRO_5037436292" description="Bacterial repeat domain-containing protein" evidence="3">
    <location>
        <begin position="26"/>
        <end position="1705"/>
    </location>
</feature>
<protein>
    <recommendedName>
        <fullName evidence="4">Bacterial repeat domain-containing protein</fullName>
    </recommendedName>
</protein>
<comment type="caution">
    <text evidence="5">The sequence shown here is derived from an EMBL/GenBank/DDBJ whole genome shotgun (WGS) entry which is preliminary data.</text>
</comment>
<keyword evidence="3" id="KW-0732">Signal</keyword>